<evidence type="ECO:0000256" key="1">
    <source>
        <dbReference type="ARBA" id="ARBA00005028"/>
    </source>
</evidence>
<dbReference type="InterPro" id="IPR014718">
    <property type="entry name" value="GH-type_carb-bd"/>
</dbReference>
<dbReference type="GO" id="GO:0004034">
    <property type="term" value="F:aldose 1-epimerase activity"/>
    <property type="evidence" value="ECO:0007669"/>
    <property type="project" value="UniProtKB-EC"/>
</dbReference>
<evidence type="ECO:0000313" key="8">
    <source>
        <dbReference type="EMBL" id="OLF55059.1"/>
    </source>
</evidence>
<dbReference type="PIRSF" id="PIRSF005096">
    <property type="entry name" value="GALM"/>
    <property type="match status" value="1"/>
</dbReference>
<dbReference type="PANTHER" id="PTHR10091:SF0">
    <property type="entry name" value="GALACTOSE MUTAROTASE"/>
    <property type="match status" value="1"/>
</dbReference>
<dbReference type="NCBIfam" id="NF008277">
    <property type="entry name" value="PRK11055.1"/>
    <property type="match status" value="1"/>
</dbReference>
<dbReference type="EMBL" id="MSCT01000008">
    <property type="protein sequence ID" value="OLF55059.1"/>
    <property type="molecule type" value="Genomic_DNA"/>
</dbReference>
<dbReference type="Proteomes" id="UP000185578">
    <property type="component" value="Unassembled WGS sequence"/>
</dbReference>
<feature type="active site" description="Proton acceptor" evidence="6">
    <location>
        <position position="324"/>
    </location>
</feature>
<keyword evidence="3 5" id="KW-0413">Isomerase</keyword>
<dbReference type="GO" id="GO:0005737">
    <property type="term" value="C:cytoplasm"/>
    <property type="evidence" value="ECO:0007669"/>
    <property type="project" value="TreeGrafter"/>
</dbReference>
<dbReference type="GO" id="GO:0033499">
    <property type="term" value="P:galactose catabolic process via UDP-galactose, Leloir pathway"/>
    <property type="evidence" value="ECO:0007669"/>
    <property type="project" value="TreeGrafter"/>
</dbReference>
<name>A0A1Q8ETF1_9PSED</name>
<dbReference type="OrthoDB" id="9779408at2"/>
<reference evidence="8 9" key="1">
    <citation type="submission" date="2016-12" db="EMBL/GenBank/DDBJ databases">
        <authorList>
            <person name="Song W.-J."/>
            <person name="Kurnit D.M."/>
        </authorList>
    </citation>
    <scope>NUCLEOTIDE SEQUENCE [LARGE SCALE GENOMIC DNA]</scope>
    <source>
        <strain evidence="8 9">PCL1601</strain>
    </source>
</reference>
<dbReference type="GO" id="GO:0030246">
    <property type="term" value="F:carbohydrate binding"/>
    <property type="evidence" value="ECO:0007669"/>
    <property type="project" value="InterPro"/>
</dbReference>
<dbReference type="UniPathway" id="UPA00242"/>
<gene>
    <name evidence="8" type="ORF">BTN82_08650</name>
</gene>
<dbReference type="CDD" id="cd09019">
    <property type="entry name" value="galactose_mutarotase_like"/>
    <property type="match status" value="1"/>
</dbReference>
<comment type="pathway">
    <text evidence="1 5">Carbohydrate metabolism; hexose metabolism.</text>
</comment>
<keyword evidence="4 5" id="KW-0119">Carbohydrate metabolism</keyword>
<evidence type="ECO:0000256" key="3">
    <source>
        <dbReference type="ARBA" id="ARBA00023235"/>
    </source>
</evidence>
<evidence type="ECO:0000313" key="9">
    <source>
        <dbReference type="Proteomes" id="UP000185578"/>
    </source>
</evidence>
<proteinExistence type="inferred from homology"/>
<dbReference type="Gene3D" id="2.70.98.10">
    <property type="match status" value="1"/>
</dbReference>
<feature type="active site" description="Proton donor" evidence="6">
    <location>
        <position position="183"/>
    </location>
</feature>
<comment type="catalytic activity">
    <reaction evidence="5">
        <text>alpha-D-glucose = beta-D-glucose</text>
        <dbReference type="Rhea" id="RHEA:10264"/>
        <dbReference type="ChEBI" id="CHEBI:15903"/>
        <dbReference type="ChEBI" id="CHEBI:17925"/>
        <dbReference type="EC" id="5.1.3.3"/>
    </reaction>
</comment>
<dbReference type="InterPro" id="IPR015443">
    <property type="entry name" value="Aldose_1-epimerase"/>
</dbReference>
<dbReference type="InterPro" id="IPR011013">
    <property type="entry name" value="Gal_mutarotase_sf_dom"/>
</dbReference>
<organism evidence="8 9">
    <name type="scientific">Pseudomonas chlororaphis</name>
    <dbReference type="NCBI Taxonomy" id="587753"/>
    <lineage>
        <taxon>Bacteria</taxon>
        <taxon>Pseudomonadati</taxon>
        <taxon>Pseudomonadota</taxon>
        <taxon>Gammaproteobacteria</taxon>
        <taxon>Pseudomonadales</taxon>
        <taxon>Pseudomonadaceae</taxon>
        <taxon>Pseudomonas</taxon>
    </lineage>
</organism>
<dbReference type="GO" id="GO:0006006">
    <property type="term" value="P:glucose metabolic process"/>
    <property type="evidence" value="ECO:0007669"/>
    <property type="project" value="TreeGrafter"/>
</dbReference>
<protein>
    <recommendedName>
        <fullName evidence="5">Aldose 1-epimerase</fullName>
        <ecNumber evidence="5">5.1.3.3</ecNumber>
    </recommendedName>
</protein>
<evidence type="ECO:0000256" key="2">
    <source>
        <dbReference type="ARBA" id="ARBA00006206"/>
    </source>
</evidence>
<dbReference type="PANTHER" id="PTHR10091">
    <property type="entry name" value="ALDOSE-1-EPIMERASE"/>
    <property type="match status" value="1"/>
</dbReference>
<evidence type="ECO:0000256" key="7">
    <source>
        <dbReference type="PIRSR" id="PIRSR005096-3"/>
    </source>
</evidence>
<evidence type="ECO:0000256" key="5">
    <source>
        <dbReference type="PIRNR" id="PIRNR005096"/>
    </source>
</evidence>
<feature type="binding site" evidence="7">
    <location>
        <begin position="83"/>
        <end position="84"/>
    </location>
    <ligand>
        <name>beta-D-galactose</name>
        <dbReference type="ChEBI" id="CHEBI:27667"/>
    </ligand>
</feature>
<evidence type="ECO:0000256" key="4">
    <source>
        <dbReference type="ARBA" id="ARBA00023277"/>
    </source>
</evidence>
<feature type="binding site" evidence="7">
    <location>
        <begin position="183"/>
        <end position="185"/>
    </location>
    <ligand>
        <name>beta-D-galactose</name>
        <dbReference type="ChEBI" id="CHEBI:27667"/>
    </ligand>
</feature>
<dbReference type="InterPro" id="IPR047215">
    <property type="entry name" value="Galactose_mutarotase-like"/>
</dbReference>
<dbReference type="Pfam" id="PF01263">
    <property type="entry name" value="Aldose_epim"/>
    <property type="match status" value="1"/>
</dbReference>
<dbReference type="InterPro" id="IPR008183">
    <property type="entry name" value="Aldose_1/G6P_1-epimerase"/>
</dbReference>
<dbReference type="SUPFAM" id="SSF74650">
    <property type="entry name" value="Galactose mutarotase-like"/>
    <property type="match status" value="1"/>
</dbReference>
<comment type="similarity">
    <text evidence="2 5">Belongs to the aldose epimerase family.</text>
</comment>
<evidence type="ECO:0000256" key="6">
    <source>
        <dbReference type="PIRSR" id="PIRSR005096-1"/>
    </source>
</evidence>
<accession>A0A1Q8ETF1</accession>
<dbReference type="RefSeq" id="WP_075118729.1">
    <property type="nucleotide sequence ID" value="NZ_MSCT01000008.1"/>
</dbReference>
<dbReference type="EC" id="5.1.3.3" evidence="5"/>
<dbReference type="AlphaFoldDB" id="A0A1Q8ETF1"/>
<sequence>MSGRCQQRLFGRLDDGTPVHAYRLRNAGGMQAQVLTYGGILQALRVADRHGGFDDVVLGFDRLQDYRRHRHLYLGALIGRYANRLAGGRFGLDGQAYQVPLNDGSNALHGGCHGFDQKLWTALPWEGSDHAGVRLSCLSVDGEMGFPGNLQVEVSYCLDDHDQLRIDYQAVTDRPTLFNPTQHAYFNLAGAGNGDVLSQVVTLRAGHYLPLDAQLIPTGERASVVGTPLDLNQPTPIGRCFADEHPQLLLSGWPQRGFNHYWMLEAQRDLGCPAASIHDPHSGRRLALFTSEPGVQFYTANAFDGSVRGKAGKPYPRWGGFALEAQGPPNGVNLPGLASGRLDPGQVYRQTTLLRFSTV</sequence>
<comment type="caution">
    <text evidence="8">The sequence shown here is derived from an EMBL/GenBank/DDBJ whole genome shotgun (WGS) entry which is preliminary data.</text>
</comment>